<dbReference type="OrthoDB" id="4548523at2"/>
<evidence type="ECO:0000259" key="1">
    <source>
        <dbReference type="PROSITE" id="PS51819"/>
    </source>
</evidence>
<dbReference type="SUPFAM" id="SSF54593">
    <property type="entry name" value="Glyoxalase/Bleomycin resistance protein/Dihydroxybiphenyl dioxygenase"/>
    <property type="match status" value="1"/>
</dbReference>
<keyword evidence="2" id="KW-0456">Lyase</keyword>
<evidence type="ECO:0000313" key="2">
    <source>
        <dbReference type="EMBL" id="PSK97114.1"/>
    </source>
</evidence>
<organism evidence="2 3">
    <name type="scientific">Murinocardiopsis flavida</name>
    <dbReference type="NCBI Taxonomy" id="645275"/>
    <lineage>
        <taxon>Bacteria</taxon>
        <taxon>Bacillati</taxon>
        <taxon>Actinomycetota</taxon>
        <taxon>Actinomycetes</taxon>
        <taxon>Streptosporangiales</taxon>
        <taxon>Nocardiopsidaceae</taxon>
        <taxon>Murinocardiopsis</taxon>
    </lineage>
</organism>
<reference evidence="2 3" key="1">
    <citation type="submission" date="2018-03" db="EMBL/GenBank/DDBJ databases">
        <title>Genomic Encyclopedia of Archaeal and Bacterial Type Strains, Phase II (KMG-II): from individual species to whole genera.</title>
        <authorList>
            <person name="Goeker M."/>
        </authorList>
    </citation>
    <scope>NUCLEOTIDE SEQUENCE [LARGE SCALE GENOMIC DNA]</scope>
    <source>
        <strain evidence="2 3">DSM 45312</strain>
    </source>
</reference>
<dbReference type="GO" id="GO:0016829">
    <property type="term" value="F:lyase activity"/>
    <property type="evidence" value="ECO:0007669"/>
    <property type="project" value="UniProtKB-KW"/>
</dbReference>
<sequence length="118" mass="12526">MFLGLRTIIYPAADLPAAKAWFAELLGHGPYFDEPYYVGFDVGGYELGLQPAETAGGSPVTYWGVPDADAGLKRLLDHGAEPHSEVAEVGGGIRVAVVRGVEGHLVGVIENPHFRPKG</sequence>
<accession>A0A2P8DIS4</accession>
<feature type="domain" description="VOC" evidence="1">
    <location>
        <begin position="4"/>
        <end position="111"/>
    </location>
</feature>
<dbReference type="RefSeq" id="WP_106583601.1">
    <property type="nucleotide sequence ID" value="NZ_PYGA01000009.1"/>
</dbReference>
<dbReference type="Proteomes" id="UP000240542">
    <property type="component" value="Unassembled WGS sequence"/>
</dbReference>
<dbReference type="Gene3D" id="3.10.180.10">
    <property type="entry name" value="2,3-Dihydroxybiphenyl 1,2-Dioxygenase, domain 1"/>
    <property type="match status" value="1"/>
</dbReference>
<gene>
    <name evidence="2" type="ORF">CLV63_109117</name>
</gene>
<dbReference type="InterPro" id="IPR029068">
    <property type="entry name" value="Glyas_Bleomycin-R_OHBP_Dase"/>
</dbReference>
<comment type="caution">
    <text evidence="2">The sequence shown here is derived from an EMBL/GenBank/DDBJ whole genome shotgun (WGS) entry which is preliminary data.</text>
</comment>
<dbReference type="PROSITE" id="PS51819">
    <property type="entry name" value="VOC"/>
    <property type="match status" value="1"/>
</dbReference>
<keyword evidence="3" id="KW-1185">Reference proteome</keyword>
<dbReference type="EMBL" id="PYGA01000009">
    <property type="protein sequence ID" value="PSK97114.1"/>
    <property type="molecule type" value="Genomic_DNA"/>
</dbReference>
<proteinExistence type="predicted"/>
<dbReference type="AlphaFoldDB" id="A0A2P8DIS4"/>
<protein>
    <submittedName>
        <fullName evidence="2">Putative enzyme related to lactoylglutathione lyase</fullName>
    </submittedName>
</protein>
<dbReference type="InterPro" id="IPR037523">
    <property type="entry name" value="VOC_core"/>
</dbReference>
<name>A0A2P8DIS4_9ACTN</name>
<evidence type="ECO:0000313" key="3">
    <source>
        <dbReference type="Proteomes" id="UP000240542"/>
    </source>
</evidence>